<dbReference type="AlphaFoldDB" id="Q2N6R0"/>
<keyword evidence="3" id="KW-1185">Reference proteome</keyword>
<dbReference type="Proteomes" id="UP000008808">
    <property type="component" value="Chromosome"/>
</dbReference>
<dbReference type="KEGG" id="eli:ELI_12695"/>
<dbReference type="STRING" id="314225.ELI_12695"/>
<dbReference type="eggNOG" id="COG4246">
    <property type="taxonomic scope" value="Bacteria"/>
</dbReference>
<dbReference type="EMBL" id="CP000157">
    <property type="protein sequence ID" value="ABC64631.1"/>
    <property type="molecule type" value="Genomic_DNA"/>
</dbReference>
<dbReference type="Pfam" id="PF13449">
    <property type="entry name" value="Phytase-like"/>
    <property type="match status" value="1"/>
</dbReference>
<dbReference type="PIRSF" id="PIRSF031900">
    <property type="entry name" value="UCP031900"/>
    <property type="match status" value="1"/>
</dbReference>
<sequence>MALGLAPGTWVRSAVPPPDYDSCVAITRLTDLPPRLGPFVTLNAWELDSNHHLFGSYSALRATAPGEFLTASDRGNVLRFTIEGDRLGIGPMARFNGEDRFAEKRASDIEALAIDPKSGTVWAAYEGLNAIERRDARLRSPTRVRPPSMQDWRSNSGPEAMLRFDDGRFIVIGEGTTRWTDDRMPAVLFARDPAEGDPGMSFAFSAPEDFRPTDIAALPDGRVLFLLRRIVFGLPPRFEIGLLVADPAQIAEGETWSGELLTVFSRPFPTDNYEGLAVEPTDGGYPVTITMISDDNDIAYQRTLVAQLYWDGRAGR</sequence>
<dbReference type="InterPro" id="IPR027372">
    <property type="entry name" value="Phytase-like_dom"/>
</dbReference>
<feature type="domain" description="Phytase-like" evidence="1">
    <location>
        <begin position="54"/>
        <end position="296"/>
    </location>
</feature>
<reference evidence="3" key="1">
    <citation type="journal article" date="2009" name="J. Bacteriol.">
        <title>Complete genome sequence of Erythrobacter litoralis HTCC2594.</title>
        <authorList>
            <person name="Oh H.M."/>
            <person name="Giovannoni S.J."/>
            <person name="Ferriera S."/>
            <person name="Johnson J."/>
            <person name="Cho J.C."/>
        </authorList>
    </citation>
    <scope>NUCLEOTIDE SEQUENCE [LARGE SCALE GENOMIC DNA]</scope>
    <source>
        <strain evidence="3">HTCC2594</strain>
    </source>
</reference>
<organism evidence="2 3">
    <name type="scientific">Erythrobacter litoralis (strain HTCC2594)</name>
    <dbReference type="NCBI Taxonomy" id="314225"/>
    <lineage>
        <taxon>Bacteria</taxon>
        <taxon>Pseudomonadati</taxon>
        <taxon>Pseudomonadota</taxon>
        <taxon>Alphaproteobacteria</taxon>
        <taxon>Sphingomonadales</taxon>
        <taxon>Erythrobacteraceae</taxon>
        <taxon>Erythrobacter/Porphyrobacter group</taxon>
        <taxon>Erythrobacter</taxon>
    </lineage>
</organism>
<accession>Q2N6R0</accession>
<evidence type="ECO:0000313" key="3">
    <source>
        <dbReference type="Proteomes" id="UP000008808"/>
    </source>
</evidence>
<protein>
    <recommendedName>
        <fullName evidence="1">Phytase-like domain-containing protein</fullName>
    </recommendedName>
</protein>
<dbReference type="SUPFAM" id="SSF63829">
    <property type="entry name" value="Calcium-dependent phosphotriesterase"/>
    <property type="match status" value="1"/>
</dbReference>
<evidence type="ECO:0000313" key="2">
    <source>
        <dbReference type="EMBL" id="ABC64631.1"/>
    </source>
</evidence>
<proteinExistence type="predicted"/>
<dbReference type="HOGENOM" id="CLU_059147_1_0_5"/>
<name>Q2N6R0_ERYLH</name>
<gene>
    <name evidence="2" type="ordered locus">ELI_12695</name>
</gene>
<evidence type="ECO:0000259" key="1">
    <source>
        <dbReference type="Pfam" id="PF13449"/>
    </source>
</evidence>
<dbReference type="InterPro" id="IPR014567">
    <property type="entry name" value="UCP031900"/>
</dbReference>